<keyword evidence="2" id="KW-1185">Reference proteome</keyword>
<organism evidence="1 2">
    <name type="scientific">Dichomitus squalens</name>
    <dbReference type="NCBI Taxonomy" id="114155"/>
    <lineage>
        <taxon>Eukaryota</taxon>
        <taxon>Fungi</taxon>
        <taxon>Dikarya</taxon>
        <taxon>Basidiomycota</taxon>
        <taxon>Agaricomycotina</taxon>
        <taxon>Agaricomycetes</taxon>
        <taxon>Polyporales</taxon>
        <taxon>Polyporaceae</taxon>
        <taxon>Dichomitus</taxon>
    </lineage>
</organism>
<accession>A0A4Q9PZG8</accession>
<reference evidence="1 2" key="1">
    <citation type="submission" date="2019-01" db="EMBL/GenBank/DDBJ databases">
        <title>Draft genome sequences of three monokaryotic isolates of the white-rot basidiomycete fungus Dichomitus squalens.</title>
        <authorList>
            <consortium name="DOE Joint Genome Institute"/>
            <person name="Lopez S.C."/>
            <person name="Andreopoulos B."/>
            <person name="Pangilinan J."/>
            <person name="Lipzen A."/>
            <person name="Riley R."/>
            <person name="Ahrendt S."/>
            <person name="Ng V."/>
            <person name="Barry K."/>
            <person name="Daum C."/>
            <person name="Grigoriev I.V."/>
            <person name="Hilden K.S."/>
            <person name="Makela M.R."/>
            <person name="de Vries R.P."/>
        </authorList>
    </citation>
    <scope>NUCLEOTIDE SEQUENCE [LARGE SCALE GENOMIC DNA]</scope>
    <source>
        <strain evidence="1 2">CBS 464.89</strain>
    </source>
</reference>
<evidence type="ECO:0000313" key="2">
    <source>
        <dbReference type="Proteomes" id="UP000292082"/>
    </source>
</evidence>
<sequence length="166" mass="17778">MRHDVGVLPAGARPALLPDVRVLCRVPRSSGRTRPARHARLDLPHPISFALRCHAPCPSRLVSPDSARPRTPHPAAGGGSASMLTCFTIRRRTSGAQNHPTLLSRVHYNRGAHRMRSVLPVPPDVLIFSAASSILLSTGLPSKLCTRTTVARRLSSSHSSVSSVAP</sequence>
<name>A0A4Q9PZG8_9APHY</name>
<protein>
    <submittedName>
        <fullName evidence="1">Uncharacterized protein</fullName>
    </submittedName>
</protein>
<gene>
    <name evidence="1" type="ORF">BD310DRAFT_923861</name>
</gene>
<proteinExistence type="predicted"/>
<dbReference type="Proteomes" id="UP000292082">
    <property type="component" value="Unassembled WGS sequence"/>
</dbReference>
<dbReference type="EMBL" id="ML145108">
    <property type="protein sequence ID" value="TBU60085.1"/>
    <property type="molecule type" value="Genomic_DNA"/>
</dbReference>
<dbReference type="AlphaFoldDB" id="A0A4Q9PZG8"/>
<evidence type="ECO:0000313" key="1">
    <source>
        <dbReference type="EMBL" id="TBU60085.1"/>
    </source>
</evidence>